<keyword evidence="2" id="KW-0413">Isomerase</keyword>
<protein>
    <submittedName>
        <fullName evidence="2">Sugar phosphate isomerase/epimerase</fullName>
    </submittedName>
</protein>
<name>A0A3N5YN91_9ALTE</name>
<sequence length="285" mass="32058">MKSLFHPRKWGILALLTTFTLPVWAHEIGLQLYSLRNQMAEDVPSAIEQVRDWGINAVEGGGNLYGYSVTEFKSILDKNHVEVVSVDTTYEEVRDNPIAVAYKAKFFGARFATVYWIPHTGMFDIEKAKEAVDVFNRAGALLAENGITLQYHPHGYEFFPHEEGTILDYMLQNVTEAKFQMDVFWIKQGGQDPVDFLTRYPGKFTSLHLKDRAHGTADTTNGTADVEVNVVLGSGDVGIDKVVAVAKQQGIKYFFIEDESSRVLLQVPKSIRYLLELDGRTVGFD</sequence>
<dbReference type="GO" id="GO:0016853">
    <property type="term" value="F:isomerase activity"/>
    <property type="evidence" value="ECO:0007669"/>
    <property type="project" value="UniProtKB-KW"/>
</dbReference>
<accession>A0A3N5YN91</accession>
<evidence type="ECO:0000313" key="2">
    <source>
        <dbReference type="EMBL" id="RPJ66981.1"/>
    </source>
</evidence>
<gene>
    <name evidence="2" type="ORF">DRW07_05405</name>
</gene>
<dbReference type="PANTHER" id="PTHR12110">
    <property type="entry name" value="HYDROXYPYRUVATE ISOMERASE"/>
    <property type="match status" value="1"/>
</dbReference>
<dbReference type="InterPro" id="IPR050312">
    <property type="entry name" value="IolE/XylAMocC-like"/>
</dbReference>
<dbReference type="Proteomes" id="UP000275281">
    <property type="component" value="Unassembled WGS sequence"/>
</dbReference>
<dbReference type="EMBL" id="RPOK01000002">
    <property type="protein sequence ID" value="RPJ66981.1"/>
    <property type="molecule type" value="Genomic_DNA"/>
</dbReference>
<proteinExistence type="predicted"/>
<dbReference type="SUPFAM" id="SSF51658">
    <property type="entry name" value="Xylose isomerase-like"/>
    <property type="match status" value="1"/>
</dbReference>
<dbReference type="Pfam" id="PF01261">
    <property type="entry name" value="AP_endonuc_2"/>
    <property type="match status" value="1"/>
</dbReference>
<comment type="caution">
    <text evidence="2">The sequence shown here is derived from an EMBL/GenBank/DDBJ whole genome shotgun (WGS) entry which is preliminary data.</text>
</comment>
<dbReference type="PANTHER" id="PTHR12110:SF41">
    <property type="entry name" value="INOSOSE DEHYDRATASE"/>
    <property type="match status" value="1"/>
</dbReference>
<organism evidence="2 3">
    <name type="scientific">Alteromonas sediminis</name>
    <dbReference type="NCBI Taxonomy" id="2259342"/>
    <lineage>
        <taxon>Bacteria</taxon>
        <taxon>Pseudomonadati</taxon>
        <taxon>Pseudomonadota</taxon>
        <taxon>Gammaproteobacteria</taxon>
        <taxon>Alteromonadales</taxon>
        <taxon>Alteromonadaceae</taxon>
        <taxon>Alteromonas/Salinimonas group</taxon>
        <taxon>Alteromonas</taxon>
    </lineage>
</organism>
<evidence type="ECO:0000313" key="3">
    <source>
        <dbReference type="Proteomes" id="UP000275281"/>
    </source>
</evidence>
<dbReference type="InterPro" id="IPR013022">
    <property type="entry name" value="Xyl_isomerase-like_TIM-brl"/>
</dbReference>
<reference evidence="2 3" key="1">
    <citation type="submission" date="2018-11" db="EMBL/GenBank/DDBJ databases">
        <authorList>
            <person name="Ye M.-Q."/>
            <person name="Du Z.-J."/>
        </authorList>
    </citation>
    <scope>NUCLEOTIDE SEQUENCE [LARGE SCALE GENOMIC DNA]</scope>
    <source>
        <strain evidence="2 3">U0105</strain>
    </source>
</reference>
<dbReference type="Gene3D" id="3.20.20.150">
    <property type="entry name" value="Divalent-metal-dependent TIM barrel enzymes"/>
    <property type="match status" value="1"/>
</dbReference>
<keyword evidence="3" id="KW-1185">Reference proteome</keyword>
<feature type="domain" description="Xylose isomerase-like TIM barrel" evidence="1">
    <location>
        <begin position="48"/>
        <end position="261"/>
    </location>
</feature>
<dbReference type="AlphaFoldDB" id="A0A3N5YN91"/>
<evidence type="ECO:0000259" key="1">
    <source>
        <dbReference type="Pfam" id="PF01261"/>
    </source>
</evidence>
<dbReference type="OrthoDB" id="9798407at2"/>
<dbReference type="InterPro" id="IPR036237">
    <property type="entry name" value="Xyl_isomerase-like_sf"/>
</dbReference>
<dbReference type="RefSeq" id="WP_124026886.1">
    <property type="nucleotide sequence ID" value="NZ_JBHRSN010000015.1"/>
</dbReference>